<dbReference type="InterPro" id="IPR050194">
    <property type="entry name" value="Glycosyltransferase_grp1"/>
</dbReference>
<dbReference type="GO" id="GO:0016757">
    <property type="term" value="F:glycosyltransferase activity"/>
    <property type="evidence" value="ECO:0007669"/>
    <property type="project" value="InterPro"/>
</dbReference>
<feature type="domain" description="Glycosyl transferase family 1" evidence="1">
    <location>
        <begin position="197"/>
        <end position="341"/>
    </location>
</feature>
<dbReference type="Gene3D" id="3.40.50.2000">
    <property type="entry name" value="Glycogen Phosphorylase B"/>
    <property type="match status" value="1"/>
</dbReference>
<dbReference type="EMBL" id="CP060695">
    <property type="protein sequence ID" value="QNM86259.1"/>
    <property type="molecule type" value="Genomic_DNA"/>
</dbReference>
<dbReference type="SUPFAM" id="SSF53756">
    <property type="entry name" value="UDP-Glycosyltransferase/glycogen phosphorylase"/>
    <property type="match status" value="1"/>
</dbReference>
<dbReference type="PANTHER" id="PTHR45947">
    <property type="entry name" value="SULFOQUINOVOSYL TRANSFERASE SQD2"/>
    <property type="match status" value="1"/>
</dbReference>
<reference evidence="2 3" key="1">
    <citation type="submission" date="2020-08" db="EMBL/GenBank/DDBJ databases">
        <title>Polaribacter sp. L12M9 isolated from gut of the Korean scallop.</title>
        <authorList>
            <person name="Jeong Y.S."/>
        </authorList>
    </citation>
    <scope>NUCLEOTIDE SEQUENCE [LARGE SCALE GENOMIC DNA]</scope>
    <source>
        <strain evidence="2 3">L12M9</strain>
    </source>
</reference>
<gene>
    <name evidence="2" type="ORF">H9W90_03825</name>
</gene>
<keyword evidence="3" id="KW-1185">Reference proteome</keyword>
<accession>A0A7G9LCB0</accession>
<keyword evidence="2" id="KW-0808">Transferase</keyword>
<dbReference type="PANTHER" id="PTHR45947:SF3">
    <property type="entry name" value="SULFOQUINOVOSYL TRANSFERASE SQD2"/>
    <property type="match status" value="1"/>
</dbReference>
<dbReference type="Proteomes" id="UP000515808">
    <property type="component" value="Chromosome"/>
</dbReference>
<dbReference type="Pfam" id="PF00534">
    <property type="entry name" value="Glycos_transf_1"/>
    <property type="match status" value="1"/>
</dbReference>
<evidence type="ECO:0000313" key="3">
    <source>
        <dbReference type="Proteomes" id="UP000515808"/>
    </source>
</evidence>
<evidence type="ECO:0000313" key="2">
    <source>
        <dbReference type="EMBL" id="QNM86259.1"/>
    </source>
</evidence>
<evidence type="ECO:0000259" key="1">
    <source>
        <dbReference type="Pfam" id="PF00534"/>
    </source>
</evidence>
<dbReference type="RefSeq" id="WP_187483141.1">
    <property type="nucleotide sequence ID" value="NZ_CP060695.1"/>
</dbReference>
<dbReference type="CDD" id="cd03801">
    <property type="entry name" value="GT4_PimA-like"/>
    <property type="match status" value="1"/>
</dbReference>
<dbReference type="KEGG" id="ppec:H9W90_03825"/>
<proteinExistence type="predicted"/>
<sequence>MLKPRVLILSPIGDVGGRELEVGFIASVLSSKYNVKVLSTGNYTHNSQVKAFKGFSVTSLKYKIFDSSLFVRVFIKLISHFKKSISYDASSLSAPLIKKILNVQKRKIKILNKEILKTDIVFISAQLSSNYIKDIILIAKINKKSIVFRTTGNITENIDFSYLKYVDVFIHHSLRNAQKLNRNYRYNIIDQCAFNEENFLKVPALNSKVNNFMTVSRIEKNKNIDVVINSFCKSEDINDKLYVVGNGPDLEDLKAKTKDKRVIFTGFIQNNELQEIYKNCQCFIVSYYQLEAGPLTAIEAMAAGKILISSKTGAMTERLTGKYAFWHDNTVKLLSEKIKEIKMFSKDEVAEISKFNRERYVSEYSIEIISKKYLDAVSSLN</sequence>
<organism evidence="2 3">
    <name type="scientific">Polaribacter pectinis</name>
    <dbReference type="NCBI Taxonomy" id="2738844"/>
    <lineage>
        <taxon>Bacteria</taxon>
        <taxon>Pseudomonadati</taxon>
        <taxon>Bacteroidota</taxon>
        <taxon>Flavobacteriia</taxon>
        <taxon>Flavobacteriales</taxon>
        <taxon>Flavobacteriaceae</taxon>
    </lineage>
</organism>
<dbReference type="AlphaFoldDB" id="A0A7G9LCB0"/>
<dbReference type="InterPro" id="IPR001296">
    <property type="entry name" value="Glyco_trans_1"/>
</dbReference>
<protein>
    <submittedName>
        <fullName evidence="2">Glycosyltransferase family 4 protein</fullName>
    </submittedName>
</protein>
<name>A0A7G9LCB0_9FLAO</name>